<name>A0A2N9GM87_FAGSY</name>
<dbReference type="PANTHER" id="PTHR43952:SF72">
    <property type="entry name" value="MYB-LIKE DOMAIN-CONTAINING PROTEIN"/>
    <property type="match status" value="1"/>
</dbReference>
<feature type="domain" description="SANT" evidence="5">
    <location>
        <begin position="2"/>
        <end position="57"/>
    </location>
</feature>
<evidence type="ECO:0000256" key="3">
    <source>
        <dbReference type="ARBA" id="ARBA00023163"/>
    </source>
</evidence>
<dbReference type="InterPro" id="IPR017884">
    <property type="entry name" value="SANT_dom"/>
</dbReference>
<dbReference type="SMART" id="SM00717">
    <property type="entry name" value="SANT"/>
    <property type="match status" value="1"/>
</dbReference>
<protein>
    <recommendedName>
        <fullName evidence="5">SANT domain-containing protein</fullName>
    </recommendedName>
</protein>
<gene>
    <name evidence="6" type="ORF">FSB_LOCUS28567</name>
</gene>
<dbReference type="FunFam" id="1.10.10.60:FF:000154">
    <property type="entry name" value="Transcription factor SRM1"/>
    <property type="match status" value="1"/>
</dbReference>
<accession>A0A2N9GM87</accession>
<dbReference type="GO" id="GO:0005634">
    <property type="term" value="C:nucleus"/>
    <property type="evidence" value="ECO:0007669"/>
    <property type="project" value="UniProtKB-SubCell"/>
</dbReference>
<dbReference type="InterPro" id="IPR044636">
    <property type="entry name" value="RADIALIS-like"/>
</dbReference>
<dbReference type="PANTHER" id="PTHR43952">
    <property type="entry name" value="MYB FAMILY TRANSCRIPTION FACTOR-RELATED"/>
    <property type="match status" value="1"/>
</dbReference>
<sequence length="95" mass="11172">MASDSTWTAKQNKRFENALVIYHKDTPDRWHNLAKAVGGKTVEEVIRHYEALVEDLRQIETGQVPLPNYRDTEASNKGYSYMDHEEQRLRNLRLQ</sequence>
<dbReference type="InterPro" id="IPR009057">
    <property type="entry name" value="Homeodomain-like_sf"/>
</dbReference>
<dbReference type="SUPFAM" id="SSF46689">
    <property type="entry name" value="Homeodomain-like"/>
    <property type="match status" value="1"/>
</dbReference>
<dbReference type="AlphaFoldDB" id="A0A2N9GM87"/>
<keyword evidence="3" id="KW-0804">Transcription</keyword>
<dbReference type="InterPro" id="IPR001005">
    <property type="entry name" value="SANT/Myb"/>
</dbReference>
<evidence type="ECO:0000256" key="1">
    <source>
        <dbReference type="ARBA" id="ARBA00004123"/>
    </source>
</evidence>
<evidence type="ECO:0000313" key="6">
    <source>
        <dbReference type="EMBL" id="SPD00685.1"/>
    </source>
</evidence>
<dbReference type="EMBL" id="OIVN01002112">
    <property type="protein sequence ID" value="SPD00685.1"/>
    <property type="molecule type" value="Genomic_DNA"/>
</dbReference>
<keyword evidence="2" id="KW-0805">Transcription regulation</keyword>
<evidence type="ECO:0000256" key="4">
    <source>
        <dbReference type="ARBA" id="ARBA00023242"/>
    </source>
</evidence>
<proteinExistence type="predicted"/>
<reference evidence="6" key="1">
    <citation type="submission" date="2018-02" db="EMBL/GenBank/DDBJ databases">
        <authorList>
            <person name="Cohen D.B."/>
            <person name="Kent A.D."/>
        </authorList>
    </citation>
    <scope>NUCLEOTIDE SEQUENCE</scope>
</reference>
<dbReference type="CDD" id="cd00167">
    <property type="entry name" value="SANT"/>
    <property type="match status" value="1"/>
</dbReference>
<dbReference type="Gene3D" id="1.10.10.60">
    <property type="entry name" value="Homeodomain-like"/>
    <property type="match status" value="1"/>
</dbReference>
<evidence type="ECO:0000256" key="2">
    <source>
        <dbReference type="ARBA" id="ARBA00023015"/>
    </source>
</evidence>
<organism evidence="6">
    <name type="scientific">Fagus sylvatica</name>
    <name type="common">Beechnut</name>
    <dbReference type="NCBI Taxonomy" id="28930"/>
    <lineage>
        <taxon>Eukaryota</taxon>
        <taxon>Viridiplantae</taxon>
        <taxon>Streptophyta</taxon>
        <taxon>Embryophyta</taxon>
        <taxon>Tracheophyta</taxon>
        <taxon>Spermatophyta</taxon>
        <taxon>Magnoliopsida</taxon>
        <taxon>eudicotyledons</taxon>
        <taxon>Gunneridae</taxon>
        <taxon>Pentapetalae</taxon>
        <taxon>rosids</taxon>
        <taxon>fabids</taxon>
        <taxon>Fagales</taxon>
        <taxon>Fagaceae</taxon>
        <taxon>Fagus</taxon>
    </lineage>
</organism>
<comment type="subcellular location">
    <subcellularLocation>
        <location evidence="1">Nucleus</location>
    </subcellularLocation>
</comment>
<dbReference type="GO" id="GO:0003700">
    <property type="term" value="F:DNA-binding transcription factor activity"/>
    <property type="evidence" value="ECO:0007669"/>
    <property type="project" value="InterPro"/>
</dbReference>
<keyword evidence="4" id="KW-0539">Nucleus</keyword>
<dbReference type="PROSITE" id="PS51293">
    <property type="entry name" value="SANT"/>
    <property type="match status" value="1"/>
</dbReference>
<evidence type="ECO:0000259" key="5">
    <source>
        <dbReference type="PROSITE" id="PS51293"/>
    </source>
</evidence>